<dbReference type="SUPFAM" id="SSF51905">
    <property type="entry name" value="FAD/NAD(P)-binding domain"/>
    <property type="match status" value="1"/>
</dbReference>
<evidence type="ECO:0000313" key="4">
    <source>
        <dbReference type="EMBL" id="KAK0507048.1"/>
    </source>
</evidence>
<evidence type="ECO:0000313" key="5">
    <source>
        <dbReference type="Proteomes" id="UP001166286"/>
    </source>
</evidence>
<evidence type="ECO:0000256" key="3">
    <source>
        <dbReference type="ARBA" id="ARBA00023033"/>
    </source>
</evidence>
<dbReference type="EMBL" id="JAFEKC020000025">
    <property type="protein sequence ID" value="KAK0507048.1"/>
    <property type="molecule type" value="Genomic_DNA"/>
</dbReference>
<gene>
    <name evidence="4" type="ORF">JMJ35_010506</name>
</gene>
<dbReference type="Pfam" id="PF04820">
    <property type="entry name" value="Trp_halogenase"/>
    <property type="match status" value="2"/>
</dbReference>
<dbReference type="PANTHER" id="PTHR43747:SF5">
    <property type="entry name" value="FAD-BINDING DOMAIN-CONTAINING PROTEIN"/>
    <property type="match status" value="1"/>
</dbReference>
<protein>
    <recommendedName>
        <fullName evidence="6">Non-heme halogenase</fullName>
    </recommendedName>
</protein>
<proteinExistence type="inferred from homology"/>
<evidence type="ECO:0008006" key="6">
    <source>
        <dbReference type="Google" id="ProtNLM"/>
    </source>
</evidence>
<dbReference type="Proteomes" id="UP001166286">
    <property type="component" value="Unassembled WGS sequence"/>
</dbReference>
<dbReference type="InterPro" id="IPR050816">
    <property type="entry name" value="Flavin-dep_Halogenase_NPB"/>
</dbReference>
<dbReference type="InterPro" id="IPR036188">
    <property type="entry name" value="FAD/NAD-bd_sf"/>
</dbReference>
<dbReference type="InterPro" id="IPR006905">
    <property type="entry name" value="Flavin_halogenase"/>
</dbReference>
<dbReference type="AlphaFoldDB" id="A0AA39QQ35"/>
<reference evidence="4" key="1">
    <citation type="submission" date="2023-03" db="EMBL/GenBank/DDBJ databases">
        <title>Complete genome of Cladonia borealis.</title>
        <authorList>
            <person name="Park H."/>
        </authorList>
    </citation>
    <scope>NUCLEOTIDE SEQUENCE</scope>
    <source>
        <strain evidence="4">ANT050790</strain>
    </source>
</reference>
<dbReference type="Gene3D" id="3.50.50.60">
    <property type="entry name" value="FAD/NAD(P)-binding domain"/>
    <property type="match status" value="1"/>
</dbReference>
<comment type="caution">
    <text evidence="4">The sequence shown here is derived from an EMBL/GenBank/DDBJ whole genome shotgun (WGS) entry which is preliminary data.</text>
</comment>
<evidence type="ECO:0000256" key="1">
    <source>
        <dbReference type="ARBA" id="ARBA00005706"/>
    </source>
</evidence>
<dbReference type="PRINTS" id="PR00420">
    <property type="entry name" value="RNGMNOXGNASE"/>
</dbReference>
<keyword evidence="3" id="KW-0503">Monooxygenase</keyword>
<organism evidence="4 5">
    <name type="scientific">Cladonia borealis</name>
    <dbReference type="NCBI Taxonomy" id="184061"/>
    <lineage>
        <taxon>Eukaryota</taxon>
        <taxon>Fungi</taxon>
        <taxon>Dikarya</taxon>
        <taxon>Ascomycota</taxon>
        <taxon>Pezizomycotina</taxon>
        <taxon>Lecanoromycetes</taxon>
        <taxon>OSLEUM clade</taxon>
        <taxon>Lecanoromycetidae</taxon>
        <taxon>Lecanorales</taxon>
        <taxon>Lecanorineae</taxon>
        <taxon>Cladoniaceae</taxon>
        <taxon>Cladonia</taxon>
    </lineage>
</organism>
<evidence type="ECO:0000256" key="2">
    <source>
        <dbReference type="ARBA" id="ARBA00023002"/>
    </source>
</evidence>
<sequence>MSIPEETSVLVIGGGPAGSYAACTLAREGVHTVVLEADIFPRYHIGESMLASMRPFLKFIDLDETFKAHGFQRKTGAAFKLNQNKREGYTDFQAAGGPESYAWNVVRSEADDLTFRHAEKCGAKIFDGVRVESIEFTESSGIEVPEGSKVANLGRPVSATWKRKDGTTGSISFDYLVDGSGRAGIVSTKYMKNRKFNQGLKNVASWGYWKGAGQYAEGTKRQNEPFFEALTDASGWAWFIPLHNGTMSVGIVTRQDLSTQRKKAMGSPSPVEFYKESLKLAPTGYGFASKGELVSDIKHASDWSYSAPAYSSPYIRIAGDAGCFIDPYFSSGVHLAYASGLSAALTICASMKGECNELEAAKWHSTKVAEGYTRFLLVVMSATKQIRGGEEPILSDWDDDGFDVAFDAFRPIIQGTADADVGGKLTHDEVVKTVDFCLEAFKDTSPEERQKVLDKVAAINGSALNISDDKASLEKLTEDELKILNHIRAKQMLRFEDTLNLNHFGSDAIDGLSPNLKRGSLGLVPQGKDAVSKLSTPVLDFMEQVKDSEPKAITAAA</sequence>
<dbReference type="GO" id="GO:0004497">
    <property type="term" value="F:monooxygenase activity"/>
    <property type="evidence" value="ECO:0007669"/>
    <property type="project" value="UniProtKB-KW"/>
</dbReference>
<accession>A0AA39QQ35</accession>
<keyword evidence="5" id="KW-1185">Reference proteome</keyword>
<name>A0AA39QQ35_9LECA</name>
<dbReference type="PANTHER" id="PTHR43747">
    <property type="entry name" value="FAD-BINDING PROTEIN"/>
    <property type="match status" value="1"/>
</dbReference>
<comment type="similarity">
    <text evidence="1">Belongs to the flavin-dependent halogenase family.</text>
</comment>
<keyword evidence="2" id="KW-0560">Oxidoreductase</keyword>